<feature type="region of interest" description="Disordered" evidence="1">
    <location>
        <begin position="314"/>
        <end position="337"/>
    </location>
</feature>
<sequence>MSSFKENKIQFSSQKYHEELDSLTDNILTKSSSTISKIENNLKLTYSSRLSNALIHQIDEKIGKLNSNLQEYQYYLSQLNSLLIRSEYFETQLNFLENNRISNNFNNNNEEENDFKNKSLDWIITESTLENLQLEYNYLSRKLESLNSSNVFSIPKKQFNYINDKDKFNYINDKDQFNNNSNEINSTPKFNLNNLSSSSSPCSNIKSSRKKNHFHISQDKFDESIQLKPIRCISKAQEYQDDLDCSRSSISSDRRSIDPRFSLKFNLLTQIPAKSRQNLTQSFNSSIQSQKSLFSQSSSKSRLSSNLFSYDGQIQDSPLANKNKKISTNDNGNNDKEINSNKSFGIVDIKIKRFSKHIRSSSLPKSFDFAFTPPEDSYLNDTPIKESSYKKQNREFSLRHFISHDTGLKLKNDDESFSEDAVKHSEFLNSPLSVKINNFLSQKFPTSQSQKVGNNESDIDIEIDDEDNGDNIVITHDDSVLEDDTNDNNEFSPVFEHKLNRSNSCDSIFSTMKNKVPIAPIRDNRQQTMNWMTQFSTRQNQQPITYNASTISVNNPSTRTFGIKSTTKQKLSGLVSQNLSQKSNSNGFLTNSQNALQNWLIFPKMNEPISPPPRPSALSSLNNNLIKSKKSIANMSITIPEDEVLDSSTVTKDDSSQWSSIFSRFNPSNYSSSKTLSIPKKDKFQNHSNPKVLQNSNKSFPSAERTKGSYSTLTIGPKGSKIVQHGESSGISSSYVLSSKVSHSALKDALNSELF</sequence>
<dbReference type="GO" id="GO:0000011">
    <property type="term" value="P:vacuole inheritance"/>
    <property type="evidence" value="ECO:0007669"/>
    <property type="project" value="InterPro"/>
</dbReference>
<accession>A0A9P8Q0L7</accession>
<protein>
    <submittedName>
        <fullName evidence="2">Uncharacterized protein</fullName>
    </submittedName>
</protein>
<gene>
    <name evidence="2" type="ORF">WICMUC_000006</name>
</gene>
<feature type="compositionally biased region" description="Polar residues" evidence="1">
    <location>
        <begin position="314"/>
        <end position="332"/>
    </location>
</feature>
<proteinExistence type="predicted"/>
<dbReference type="Pfam" id="PF17321">
    <property type="entry name" value="Vac17"/>
    <property type="match status" value="1"/>
</dbReference>
<dbReference type="InterPro" id="IPR035293">
    <property type="entry name" value="Vac17"/>
</dbReference>
<reference evidence="2" key="1">
    <citation type="journal article" date="2021" name="Open Biol.">
        <title>Shared evolutionary footprints suggest mitochondrial oxidative damage underlies multiple complex I losses in fungi.</title>
        <authorList>
            <person name="Schikora-Tamarit M.A."/>
            <person name="Marcet-Houben M."/>
            <person name="Nosek J."/>
            <person name="Gabaldon T."/>
        </authorList>
    </citation>
    <scope>NUCLEOTIDE SEQUENCE</scope>
    <source>
        <strain evidence="2">CBS6341</strain>
    </source>
</reference>
<keyword evidence="3" id="KW-1185">Reference proteome</keyword>
<reference evidence="2" key="2">
    <citation type="submission" date="2021-01" db="EMBL/GenBank/DDBJ databases">
        <authorList>
            <person name="Schikora-Tamarit M.A."/>
        </authorList>
    </citation>
    <scope>NUCLEOTIDE SEQUENCE</scope>
    <source>
        <strain evidence="2">CBS6341</strain>
    </source>
</reference>
<organism evidence="2 3">
    <name type="scientific">Wickerhamomyces mucosus</name>
    <dbReference type="NCBI Taxonomy" id="1378264"/>
    <lineage>
        <taxon>Eukaryota</taxon>
        <taxon>Fungi</taxon>
        <taxon>Dikarya</taxon>
        <taxon>Ascomycota</taxon>
        <taxon>Saccharomycotina</taxon>
        <taxon>Saccharomycetes</taxon>
        <taxon>Phaffomycetales</taxon>
        <taxon>Wickerhamomycetaceae</taxon>
        <taxon>Wickerhamomyces</taxon>
    </lineage>
</organism>
<evidence type="ECO:0000256" key="1">
    <source>
        <dbReference type="SAM" id="MobiDB-lite"/>
    </source>
</evidence>
<dbReference type="OrthoDB" id="3980557at2759"/>
<feature type="region of interest" description="Disordered" evidence="1">
    <location>
        <begin position="673"/>
        <end position="724"/>
    </location>
</feature>
<dbReference type="EMBL" id="JAEUBF010000002">
    <property type="protein sequence ID" value="KAH3681025.1"/>
    <property type="molecule type" value="Genomic_DNA"/>
</dbReference>
<dbReference type="AlphaFoldDB" id="A0A9P8Q0L7"/>
<dbReference type="Proteomes" id="UP000769528">
    <property type="component" value="Unassembled WGS sequence"/>
</dbReference>
<feature type="compositionally biased region" description="Polar residues" evidence="1">
    <location>
        <begin position="686"/>
        <end position="700"/>
    </location>
</feature>
<comment type="caution">
    <text evidence="2">The sequence shown here is derived from an EMBL/GenBank/DDBJ whole genome shotgun (WGS) entry which is preliminary data.</text>
</comment>
<evidence type="ECO:0000313" key="3">
    <source>
        <dbReference type="Proteomes" id="UP000769528"/>
    </source>
</evidence>
<evidence type="ECO:0000313" key="2">
    <source>
        <dbReference type="EMBL" id="KAH3681025.1"/>
    </source>
</evidence>
<dbReference type="GO" id="GO:0043495">
    <property type="term" value="F:protein-membrane adaptor activity"/>
    <property type="evidence" value="ECO:0007669"/>
    <property type="project" value="InterPro"/>
</dbReference>
<name>A0A9P8Q0L7_9ASCO</name>